<dbReference type="Proteomes" id="UP000011529">
    <property type="component" value="Unassembled WGS sequence"/>
</dbReference>
<reference evidence="1" key="1">
    <citation type="submission" date="2012-11" db="EMBL/GenBank/DDBJ databases">
        <title>Permanent draft genomes of Rhodopirellula europaea strain SH398 and 6C.</title>
        <authorList>
            <person name="Richter M."/>
            <person name="Richter-Heitmann T."/>
            <person name="Frank C."/>
            <person name="Harder J."/>
            <person name="Glockner F.O."/>
        </authorList>
    </citation>
    <scope>NUCLEOTIDE SEQUENCE</scope>
    <source>
        <strain evidence="1">6C</strain>
    </source>
</reference>
<accession>M2AW28</accession>
<dbReference type="EMBL" id="ANMO01000225">
    <property type="protein sequence ID" value="EMB14204.1"/>
    <property type="molecule type" value="Genomic_DNA"/>
</dbReference>
<proteinExistence type="predicted"/>
<reference evidence="1" key="2">
    <citation type="journal article" date="2013" name="Mar. Genomics">
        <title>Expression of sulfatases in Rhodopirellula baltica and the diversity of sulfatases in the genus Rhodopirellula.</title>
        <authorList>
            <person name="Wegner C.E."/>
            <person name="Richter-Heitmann T."/>
            <person name="Klindworth A."/>
            <person name="Klockow C."/>
            <person name="Richter M."/>
            <person name="Achstetter T."/>
            <person name="Glockner F.O."/>
            <person name="Harder J."/>
        </authorList>
    </citation>
    <scope>NUCLEOTIDE SEQUENCE [LARGE SCALE GENOMIC DNA]</scope>
    <source>
        <strain evidence="1">6C</strain>
    </source>
</reference>
<dbReference type="PATRIC" id="fig|1263867.3.peg.5423"/>
<evidence type="ECO:0000313" key="1">
    <source>
        <dbReference type="EMBL" id="EMB14204.1"/>
    </source>
</evidence>
<keyword evidence="2" id="KW-1185">Reference proteome</keyword>
<evidence type="ECO:0000313" key="2">
    <source>
        <dbReference type="Proteomes" id="UP000011529"/>
    </source>
</evidence>
<name>M2AW28_9BACT</name>
<protein>
    <submittedName>
        <fullName evidence="1">Uncharacterized protein</fullName>
    </submittedName>
</protein>
<gene>
    <name evidence="1" type="ORF">RE6C_05065</name>
</gene>
<comment type="caution">
    <text evidence="1">The sequence shown here is derived from an EMBL/GenBank/DDBJ whole genome shotgun (WGS) entry which is preliminary data.</text>
</comment>
<dbReference type="RefSeq" id="WP_008660790.1">
    <property type="nucleotide sequence ID" value="NZ_ANMO01000225.1"/>
</dbReference>
<sequence>MTDSAFKLGSNLIANSVVISTDQQPNRFDGETELINQTYLRIYGSASGFRWLSALFAELADRACDEHPAGVVFAPDLTPGFTPVALNGWDKLDISCDPSVDNQDDK</sequence>
<organism evidence="1 2">
    <name type="scientific">Rhodopirellula europaea 6C</name>
    <dbReference type="NCBI Taxonomy" id="1263867"/>
    <lineage>
        <taxon>Bacteria</taxon>
        <taxon>Pseudomonadati</taxon>
        <taxon>Planctomycetota</taxon>
        <taxon>Planctomycetia</taxon>
        <taxon>Pirellulales</taxon>
        <taxon>Pirellulaceae</taxon>
        <taxon>Rhodopirellula</taxon>
    </lineage>
</organism>
<dbReference type="AlphaFoldDB" id="M2AW28"/>